<dbReference type="Proteomes" id="UP000030669">
    <property type="component" value="Unassembled WGS sequence"/>
</dbReference>
<evidence type="ECO:0000256" key="2">
    <source>
        <dbReference type="ARBA" id="ARBA00010205"/>
    </source>
</evidence>
<keyword evidence="8" id="KW-0539">Nucleus</keyword>
<gene>
    <name evidence="12" type="ORF">GLOTRDRAFT_116112</name>
</gene>
<evidence type="ECO:0000256" key="6">
    <source>
        <dbReference type="ARBA" id="ARBA00022839"/>
    </source>
</evidence>
<keyword evidence="3" id="KW-0540">Nuclease</keyword>
<accession>S7RNJ6</accession>
<evidence type="ECO:0000313" key="12">
    <source>
        <dbReference type="EMBL" id="EPQ56055.1"/>
    </source>
</evidence>
<dbReference type="CDD" id="cd09123">
    <property type="entry name" value="PLDc_Tdp1_2"/>
    <property type="match status" value="1"/>
</dbReference>
<dbReference type="GeneID" id="19300140"/>
<evidence type="ECO:0000256" key="8">
    <source>
        <dbReference type="ARBA" id="ARBA00023242"/>
    </source>
</evidence>
<comment type="subcellular location">
    <subcellularLocation>
        <location evidence="1">Nucleus</location>
    </subcellularLocation>
</comment>
<feature type="active site" description="Nucleophile" evidence="9">
    <location>
        <position position="219"/>
    </location>
</feature>
<evidence type="ECO:0000256" key="11">
    <source>
        <dbReference type="SAM" id="MobiDB-lite"/>
    </source>
</evidence>
<dbReference type="eggNOG" id="KOG2031">
    <property type="taxonomic scope" value="Eukaryota"/>
</dbReference>
<comment type="similarity">
    <text evidence="2">Belongs to the tyrosyl-DNA phosphodiesterase family.</text>
</comment>
<dbReference type="KEGG" id="gtr:GLOTRDRAFT_116112"/>
<feature type="compositionally biased region" description="Low complexity" evidence="11">
    <location>
        <begin position="89"/>
        <end position="105"/>
    </location>
</feature>
<keyword evidence="6" id="KW-0269">Exonuclease</keyword>
<evidence type="ECO:0000256" key="7">
    <source>
        <dbReference type="ARBA" id="ARBA00023204"/>
    </source>
</evidence>
<dbReference type="EMBL" id="KB469301">
    <property type="protein sequence ID" value="EPQ56055.1"/>
    <property type="molecule type" value="Genomic_DNA"/>
</dbReference>
<dbReference type="PANTHER" id="PTHR12415">
    <property type="entry name" value="TYROSYL-DNA PHOSPHODIESTERASE 1"/>
    <property type="match status" value="1"/>
</dbReference>
<feature type="binding site" evidence="10">
    <location>
        <position position="465"/>
    </location>
    <ligand>
        <name>substrate</name>
    </ligand>
</feature>
<keyword evidence="13" id="KW-1185">Reference proteome</keyword>
<keyword evidence="4" id="KW-0227">DNA damage</keyword>
<dbReference type="GO" id="GO:0003697">
    <property type="term" value="F:single-stranded DNA binding"/>
    <property type="evidence" value="ECO:0007669"/>
    <property type="project" value="TreeGrafter"/>
</dbReference>
<dbReference type="InterPro" id="IPR010347">
    <property type="entry name" value="Tdp1"/>
</dbReference>
<evidence type="ECO:0000256" key="1">
    <source>
        <dbReference type="ARBA" id="ARBA00004123"/>
    </source>
</evidence>
<dbReference type="PROSITE" id="PS50330">
    <property type="entry name" value="UIM"/>
    <property type="match status" value="1"/>
</dbReference>
<evidence type="ECO:0000256" key="10">
    <source>
        <dbReference type="PIRSR" id="PIRSR610347-2"/>
    </source>
</evidence>
<evidence type="ECO:0000256" key="9">
    <source>
        <dbReference type="PIRSR" id="PIRSR610347-1"/>
    </source>
</evidence>
<dbReference type="STRING" id="670483.S7RNJ6"/>
<dbReference type="SUPFAM" id="SSF56024">
    <property type="entry name" value="Phospholipase D/nuclease"/>
    <property type="match status" value="2"/>
</dbReference>
<dbReference type="SMART" id="SM00726">
    <property type="entry name" value="UIM"/>
    <property type="match status" value="2"/>
</dbReference>
<dbReference type="RefSeq" id="XP_007866047.1">
    <property type="nucleotide sequence ID" value="XM_007867856.1"/>
</dbReference>
<feature type="binding site" evidence="10">
    <location>
        <position position="221"/>
    </location>
    <ligand>
        <name>substrate</name>
    </ligand>
</feature>
<proteinExistence type="inferred from homology"/>
<feature type="region of interest" description="Disordered" evidence="11">
    <location>
        <begin position="12"/>
        <end position="114"/>
    </location>
</feature>
<organism evidence="12 13">
    <name type="scientific">Gloeophyllum trabeum (strain ATCC 11539 / FP-39264 / Madison 617)</name>
    <name type="common">Brown rot fungus</name>
    <dbReference type="NCBI Taxonomy" id="670483"/>
    <lineage>
        <taxon>Eukaryota</taxon>
        <taxon>Fungi</taxon>
        <taxon>Dikarya</taxon>
        <taxon>Basidiomycota</taxon>
        <taxon>Agaricomycotina</taxon>
        <taxon>Agaricomycetes</taxon>
        <taxon>Gloeophyllales</taxon>
        <taxon>Gloeophyllaceae</taxon>
        <taxon>Gloeophyllum</taxon>
    </lineage>
</organism>
<dbReference type="GO" id="GO:0004527">
    <property type="term" value="F:exonuclease activity"/>
    <property type="evidence" value="ECO:0007669"/>
    <property type="project" value="UniProtKB-KW"/>
</dbReference>
<dbReference type="AlphaFoldDB" id="S7RNJ6"/>
<dbReference type="Gene3D" id="3.30.870.10">
    <property type="entry name" value="Endonuclease Chain A"/>
    <property type="match status" value="2"/>
</dbReference>
<dbReference type="OrthoDB" id="47785at2759"/>
<reference evidence="12 13" key="1">
    <citation type="journal article" date="2012" name="Science">
        <title>The Paleozoic origin of enzymatic lignin decomposition reconstructed from 31 fungal genomes.</title>
        <authorList>
            <person name="Floudas D."/>
            <person name="Binder M."/>
            <person name="Riley R."/>
            <person name="Barry K."/>
            <person name="Blanchette R.A."/>
            <person name="Henrissat B."/>
            <person name="Martinez A.T."/>
            <person name="Otillar R."/>
            <person name="Spatafora J.W."/>
            <person name="Yadav J.S."/>
            <person name="Aerts A."/>
            <person name="Benoit I."/>
            <person name="Boyd A."/>
            <person name="Carlson A."/>
            <person name="Copeland A."/>
            <person name="Coutinho P.M."/>
            <person name="de Vries R.P."/>
            <person name="Ferreira P."/>
            <person name="Findley K."/>
            <person name="Foster B."/>
            <person name="Gaskell J."/>
            <person name="Glotzer D."/>
            <person name="Gorecki P."/>
            <person name="Heitman J."/>
            <person name="Hesse C."/>
            <person name="Hori C."/>
            <person name="Igarashi K."/>
            <person name="Jurgens J.A."/>
            <person name="Kallen N."/>
            <person name="Kersten P."/>
            <person name="Kohler A."/>
            <person name="Kuees U."/>
            <person name="Kumar T.K.A."/>
            <person name="Kuo A."/>
            <person name="LaButti K."/>
            <person name="Larrondo L.F."/>
            <person name="Lindquist E."/>
            <person name="Ling A."/>
            <person name="Lombard V."/>
            <person name="Lucas S."/>
            <person name="Lundell T."/>
            <person name="Martin R."/>
            <person name="McLaughlin D.J."/>
            <person name="Morgenstern I."/>
            <person name="Morin E."/>
            <person name="Murat C."/>
            <person name="Nagy L.G."/>
            <person name="Nolan M."/>
            <person name="Ohm R.A."/>
            <person name="Patyshakuliyeva A."/>
            <person name="Rokas A."/>
            <person name="Ruiz-Duenas F.J."/>
            <person name="Sabat G."/>
            <person name="Salamov A."/>
            <person name="Samejima M."/>
            <person name="Schmutz J."/>
            <person name="Slot J.C."/>
            <person name="St John F."/>
            <person name="Stenlid J."/>
            <person name="Sun H."/>
            <person name="Sun S."/>
            <person name="Syed K."/>
            <person name="Tsang A."/>
            <person name="Wiebenga A."/>
            <person name="Young D."/>
            <person name="Pisabarro A."/>
            <person name="Eastwood D.C."/>
            <person name="Martin F."/>
            <person name="Cullen D."/>
            <person name="Grigoriev I.V."/>
            <person name="Hibbett D.S."/>
        </authorList>
    </citation>
    <scope>NUCLEOTIDE SEQUENCE [LARGE SCALE GENOMIC DNA]</scope>
    <source>
        <strain evidence="12 13">ATCC 11539</strain>
    </source>
</reference>
<feature type="compositionally biased region" description="Basic and acidic residues" evidence="11">
    <location>
        <begin position="71"/>
        <end position="86"/>
    </location>
</feature>
<feature type="compositionally biased region" description="Low complexity" evidence="11">
    <location>
        <begin position="51"/>
        <end position="65"/>
    </location>
</feature>
<dbReference type="Pfam" id="PF06087">
    <property type="entry name" value="Tyr-DNA_phospho"/>
    <property type="match status" value="1"/>
</dbReference>
<evidence type="ECO:0000313" key="13">
    <source>
        <dbReference type="Proteomes" id="UP000030669"/>
    </source>
</evidence>
<dbReference type="InterPro" id="IPR003903">
    <property type="entry name" value="UIM_dom"/>
</dbReference>
<dbReference type="PANTHER" id="PTHR12415:SF0">
    <property type="entry name" value="TYROSYL-DNA PHOSPHODIESTERASE 1"/>
    <property type="match status" value="1"/>
</dbReference>
<dbReference type="GO" id="GO:0017005">
    <property type="term" value="F:3'-tyrosyl-DNA phosphodiesterase activity"/>
    <property type="evidence" value="ECO:0007669"/>
    <property type="project" value="TreeGrafter"/>
</dbReference>
<feature type="compositionally biased region" description="Acidic residues" evidence="11">
    <location>
        <begin position="494"/>
        <end position="506"/>
    </location>
</feature>
<dbReference type="OMA" id="FPPMDGQ"/>
<protein>
    <submittedName>
        <fullName evidence="12">Phospholipase D/nuclease</fullName>
    </submittedName>
</protein>
<dbReference type="CDD" id="cd09122">
    <property type="entry name" value="PLDc_Tdp1_1"/>
    <property type="match status" value="1"/>
</dbReference>
<dbReference type="Pfam" id="PF02809">
    <property type="entry name" value="UIM"/>
    <property type="match status" value="2"/>
</dbReference>
<keyword evidence="7" id="KW-0234">DNA repair</keyword>
<dbReference type="GO" id="GO:0005634">
    <property type="term" value="C:nucleus"/>
    <property type="evidence" value="ECO:0007669"/>
    <property type="project" value="UniProtKB-SubCell"/>
</dbReference>
<feature type="active site" description="Proton donor/acceptor" evidence="9">
    <location>
        <position position="463"/>
    </location>
</feature>
<dbReference type="GO" id="GO:0006281">
    <property type="term" value="P:DNA repair"/>
    <property type="evidence" value="ECO:0007669"/>
    <property type="project" value="UniProtKB-KW"/>
</dbReference>
<dbReference type="HOGENOM" id="CLU_007773_3_0_1"/>
<name>S7RNJ6_GLOTA</name>
<sequence length="593" mass="65977">MSDDEDIRRAIALSLGEQERPVSVPEDDEEAQFQEDLQRALEASRASIGTAAKPNPAAQAASASSFLSERAQLEKARLERQKRLRGDTGSAEGEGSPSSSSAPPAKSATGMAYTAPSGSEPLFWDGELRQTANKHVDPKKDTQPTFRLSEIIGKKSELSFALVSSYALMLPWLYEFFNPSTPVILVAQPDHSGHESIRNVLPNWVMTTPFLRNGRGCMHIKFMLLFYKTGRLRVVVTTANFVDFDWRDIENTVWLQDIPLRSSPIPHDPKATDFPAAFERVLKALNVRAALDNMLKTDHPNLPVKSIQDIRCRWDFSKVKVKLVASLAGKHEGWPSLILTGHTGLMKALRDLGLHAPKDKDVVLECQGSSIGTYSTQWMNEFHCSARGDSAEEWLDQPKSRRAKLPWPPVKILFPSLQTVRQSVLGENGGGTMFCRRNQWDAAKFPRELFHDSRSKRGGVLMHTKMIIATFRDKSQSTLASSSRGKQRPLDVDSGSETEDSDIVEVDPSDAKRDYAGWAYVGSHNFTPSAWGTLSGSAFTPILNITNYEMGIVFPIKTSKDVDRVAAWERPPCKYESGKDVPWMQDESSILAD</sequence>
<evidence type="ECO:0000256" key="3">
    <source>
        <dbReference type="ARBA" id="ARBA00022722"/>
    </source>
</evidence>
<evidence type="ECO:0000256" key="4">
    <source>
        <dbReference type="ARBA" id="ARBA00022763"/>
    </source>
</evidence>
<keyword evidence="5" id="KW-0378">Hydrolase</keyword>
<feature type="region of interest" description="Disordered" evidence="11">
    <location>
        <begin position="478"/>
        <end position="506"/>
    </location>
</feature>
<evidence type="ECO:0000256" key="5">
    <source>
        <dbReference type="ARBA" id="ARBA00022801"/>
    </source>
</evidence>
<dbReference type="GO" id="GO:0003690">
    <property type="term" value="F:double-stranded DNA binding"/>
    <property type="evidence" value="ECO:0007669"/>
    <property type="project" value="TreeGrafter"/>
</dbReference>